<dbReference type="AlphaFoldDB" id="A0A840J693"/>
<evidence type="ECO:0000259" key="5">
    <source>
        <dbReference type="PROSITE" id="PS01124"/>
    </source>
</evidence>
<dbReference type="GO" id="GO:0003700">
    <property type="term" value="F:DNA-binding transcription factor activity"/>
    <property type="evidence" value="ECO:0007669"/>
    <property type="project" value="InterPro"/>
</dbReference>
<dbReference type="SUPFAM" id="SSF46689">
    <property type="entry name" value="Homeodomain-like"/>
    <property type="match status" value="1"/>
</dbReference>
<dbReference type="PRINTS" id="PR00032">
    <property type="entry name" value="HTHARAC"/>
</dbReference>
<reference evidence="6 7" key="1">
    <citation type="submission" date="2020-08" db="EMBL/GenBank/DDBJ databases">
        <title>Sequencing the genomes of 1000 actinobacteria strains.</title>
        <authorList>
            <person name="Klenk H.-P."/>
        </authorList>
    </citation>
    <scope>NUCLEOTIDE SEQUENCE [LARGE SCALE GENOMIC DNA]</scope>
    <source>
        <strain evidence="6 7">DSM 45859</strain>
    </source>
</reference>
<dbReference type="Proteomes" id="UP000581769">
    <property type="component" value="Unassembled WGS sequence"/>
</dbReference>
<dbReference type="Pfam" id="PF12833">
    <property type="entry name" value="HTH_18"/>
    <property type="match status" value="1"/>
</dbReference>
<keyword evidence="3" id="KW-0804">Transcription</keyword>
<name>A0A840J693_9PSEU</name>
<sequence>MALTDEFVDLQRIAAPQREAQWQDLLSRTHLDMAVQLRQGTEPRSFRAAVRRRWLEDLALVDVRCDACLGVRDEMLVRRADQRRIAVTVARSGTERVGLGVGSLQLRPGDALIWDSAQPAWFEVPKRLLKRTLVVPYPVWRAAGGPRLAGGGVVVDSASSAWRMLRGYLDLLSGSPSPPGTVESARNLALDLLVAATQGGSVPSGDDTELHEQLCWWIDGHLDRPITARILAEAHGVSERTVYRAFARAGETVAAAARTRRLTRAREELETTDASVTETAHRWGFADASHFARAFRREYGCAPRDVQADPLAGGTGGTRLVHPSRMAGNGRTRTAI</sequence>
<dbReference type="InterPro" id="IPR020449">
    <property type="entry name" value="Tscrpt_reg_AraC-type_HTH"/>
</dbReference>
<dbReference type="EMBL" id="JACHMG010000001">
    <property type="protein sequence ID" value="MBB4689550.1"/>
    <property type="molecule type" value="Genomic_DNA"/>
</dbReference>
<dbReference type="GO" id="GO:0043565">
    <property type="term" value="F:sequence-specific DNA binding"/>
    <property type="evidence" value="ECO:0007669"/>
    <property type="project" value="InterPro"/>
</dbReference>
<dbReference type="PROSITE" id="PS01124">
    <property type="entry name" value="HTH_ARAC_FAMILY_2"/>
    <property type="match status" value="1"/>
</dbReference>
<dbReference type="SMART" id="SM00342">
    <property type="entry name" value="HTH_ARAC"/>
    <property type="match status" value="1"/>
</dbReference>
<gene>
    <name evidence="6" type="ORF">BJY18_007035</name>
</gene>
<keyword evidence="7" id="KW-1185">Reference proteome</keyword>
<dbReference type="PANTHER" id="PTHR46796:SF6">
    <property type="entry name" value="ARAC SUBFAMILY"/>
    <property type="match status" value="1"/>
</dbReference>
<accession>A0A840J693</accession>
<evidence type="ECO:0000256" key="4">
    <source>
        <dbReference type="SAM" id="MobiDB-lite"/>
    </source>
</evidence>
<evidence type="ECO:0000256" key="1">
    <source>
        <dbReference type="ARBA" id="ARBA00023015"/>
    </source>
</evidence>
<keyword evidence="1" id="KW-0805">Transcription regulation</keyword>
<dbReference type="Gene3D" id="1.10.10.60">
    <property type="entry name" value="Homeodomain-like"/>
    <property type="match status" value="1"/>
</dbReference>
<evidence type="ECO:0000256" key="2">
    <source>
        <dbReference type="ARBA" id="ARBA00023125"/>
    </source>
</evidence>
<dbReference type="InterPro" id="IPR018060">
    <property type="entry name" value="HTH_AraC"/>
</dbReference>
<keyword evidence="2 6" id="KW-0238">DNA-binding</keyword>
<dbReference type="InterPro" id="IPR009057">
    <property type="entry name" value="Homeodomain-like_sf"/>
</dbReference>
<dbReference type="InterPro" id="IPR050204">
    <property type="entry name" value="AraC_XylS_family_regulators"/>
</dbReference>
<dbReference type="PROSITE" id="PS00041">
    <property type="entry name" value="HTH_ARAC_FAMILY_1"/>
    <property type="match status" value="1"/>
</dbReference>
<evidence type="ECO:0000313" key="6">
    <source>
        <dbReference type="EMBL" id="MBB4689550.1"/>
    </source>
</evidence>
<feature type="region of interest" description="Disordered" evidence="4">
    <location>
        <begin position="311"/>
        <end position="336"/>
    </location>
</feature>
<feature type="domain" description="HTH araC/xylS-type" evidence="5">
    <location>
        <begin position="212"/>
        <end position="309"/>
    </location>
</feature>
<comment type="caution">
    <text evidence="6">The sequence shown here is derived from an EMBL/GenBank/DDBJ whole genome shotgun (WGS) entry which is preliminary data.</text>
</comment>
<organism evidence="6 7">
    <name type="scientific">Amycolatopsis jiangsuensis</name>
    <dbReference type="NCBI Taxonomy" id="1181879"/>
    <lineage>
        <taxon>Bacteria</taxon>
        <taxon>Bacillati</taxon>
        <taxon>Actinomycetota</taxon>
        <taxon>Actinomycetes</taxon>
        <taxon>Pseudonocardiales</taxon>
        <taxon>Pseudonocardiaceae</taxon>
        <taxon>Amycolatopsis</taxon>
    </lineage>
</organism>
<protein>
    <submittedName>
        <fullName evidence="6">AraC-like DNA-binding protein</fullName>
    </submittedName>
</protein>
<dbReference type="InterPro" id="IPR018062">
    <property type="entry name" value="HTH_AraC-typ_CS"/>
</dbReference>
<proteinExistence type="predicted"/>
<dbReference type="RefSeq" id="WP_184784069.1">
    <property type="nucleotide sequence ID" value="NZ_JACHMG010000001.1"/>
</dbReference>
<dbReference type="PANTHER" id="PTHR46796">
    <property type="entry name" value="HTH-TYPE TRANSCRIPTIONAL ACTIVATOR RHAS-RELATED"/>
    <property type="match status" value="1"/>
</dbReference>
<evidence type="ECO:0000256" key="3">
    <source>
        <dbReference type="ARBA" id="ARBA00023163"/>
    </source>
</evidence>
<evidence type="ECO:0000313" key="7">
    <source>
        <dbReference type="Proteomes" id="UP000581769"/>
    </source>
</evidence>